<feature type="domain" description="Aldehyde dehydrogenase" evidence="4">
    <location>
        <begin position="36"/>
        <end position="487"/>
    </location>
</feature>
<keyword evidence="1 3" id="KW-0560">Oxidoreductase</keyword>
<dbReference type="InterPro" id="IPR015590">
    <property type="entry name" value="Aldehyde_DH_dom"/>
</dbReference>
<evidence type="ECO:0000259" key="4">
    <source>
        <dbReference type="Pfam" id="PF00171"/>
    </source>
</evidence>
<dbReference type="CDD" id="cd07112">
    <property type="entry name" value="ALDH_GABALDH-PuuC"/>
    <property type="match status" value="1"/>
</dbReference>
<sequence>MTQLKSLEEYQSIARNIVFPTKAIIAGEQRAALSGATFSTSNPANGEALAQVAACATADVDVAVAAAREAFDDGRWSKQHPAARKQAILRLAALIEEHSVELAVMESLDSGKTILDCVTVDVPETINCLKWHAEAIDKLYDQVSPASDAHLALVVREPVGVVGLVLPWNFPLLMLAWKIGPALAAGCCLVVKPAEETSLTTLRVAQLALEAGIPAGVFNVVTGSGAEVGEPIGRHPDIDALSFTGSTDTGRRFLKYSAESNLKEVTLEMGGKNPCIVLDDISDFDGVAAHIVNGSFWNMGENCSAISRLIVHEAVKAPLLERIQALASEWHVGEPLDPANRIGPLVSPEHFRKVSSYLGDGGKVLHGGETSLGRYVHPTILEVSGNDARPARDEIFGPVLSVITVGSLKEAVAIANDTEYGLSASVFTSNAKRALRVARALKAGNVTVNAFGEGDITTPFGGYKQSGFGGRDNSVHAHDQYTQLKTIWLDLSSDEEEV</sequence>
<protein>
    <submittedName>
        <fullName evidence="5">Aldehyde dehydrogenase</fullName>
    </submittedName>
</protein>
<dbReference type="GO" id="GO:0004030">
    <property type="term" value="F:aldehyde dehydrogenase [NAD(P)+] activity"/>
    <property type="evidence" value="ECO:0007669"/>
    <property type="project" value="UniProtKB-ARBA"/>
</dbReference>
<keyword evidence="6" id="KW-1185">Reference proteome</keyword>
<accession>A0A9E6TUP1</accession>
<reference evidence="5 6" key="2">
    <citation type="journal article" date="2021" name="Microorganisms">
        <title>The Ever-Expanding Pseudomonas Genus: Description of 43 New Species and Partition of the Pseudomonas putida Group.</title>
        <authorList>
            <person name="Girard L."/>
            <person name="Lood C."/>
            <person name="Hofte M."/>
            <person name="Vandamme P."/>
            <person name="Rokni-Zadeh H."/>
            <person name="van Noort V."/>
            <person name="Lavigne R."/>
            <person name="De Mot R."/>
        </authorList>
    </citation>
    <scope>NUCLEOTIDE SEQUENCE [LARGE SCALE GENOMIC DNA]</scope>
    <source>
        <strain evidence="5 6">RW8P3</strain>
    </source>
</reference>
<dbReference type="PROSITE" id="PS00687">
    <property type="entry name" value="ALDEHYDE_DEHYDR_GLU"/>
    <property type="match status" value="1"/>
</dbReference>
<dbReference type="Gene3D" id="3.40.309.10">
    <property type="entry name" value="Aldehyde Dehydrogenase, Chain A, domain 2"/>
    <property type="match status" value="1"/>
</dbReference>
<feature type="active site" evidence="2">
    <location>
        <position position="268"/>
    </location>
</feature>
<name>A0A9E6TUP1_9PSED</name>
<dbReference type="InterPro" id="IPR029510">
    <property type="entry name" value="Ald_DH_CS_GLU"/>
</dbReference>
<dbReference type="Proteomes" id="UP000634530">
    <property type="component" value="Chromosome"/>
</dbReference>
<dbReference type="InterPro" id="IPR016161">
    <property type="entry name" value="Ald_DH/histidinol_DH"/>
</dbReference>
<organism evidence="5 6">
    <name type="scientific">Pseudomonas vanderleydeniana</name>
    <dbReference type="NCBI Taxonomy" id="2745495"/>
    <lineage>
        <taxon>Bacteria</taxon>
        <taxon>Pseudomonadati</taxon>
        <taxon>Pseudomonadota</taxon>
        <taxon>Gammaproteobacteria</taxon>
        <taxon>Pseudomonadales</taxon>
        <taxon>Pseudomonadaceae</taxon>
        <taxon>Pseudomonas</taxon>
    </lineage>
</organism>
<dbReference type="RefSeq" id="WP_186688542.1">
    <property type="nucleotide sequence ID" value="NZ_CP077093.1"/>
</dbReference>
<dbReference type="Gene3D" id="3.40.605.10">
    <property type="entry name" value="Aldehyde Dehydrogenase, Chain A, domain 1"/>
    <property type="match status" value="1"/>
</dbReference>
<dbReference type="PROSITE" id="PS00070">
    <property type="entry name" value="ALDEHYDE_DEHYDR_CYS"/>
    <property type="match status" value="1"/>
</dbReference>
<dbReference type="EMBL" id="CP077093">
    <property type="protein sequence ID" value="QXI31062.1"/>
    <property type="molecule type" value="Genomic_DNA"/>
</dbReference>
<dbReference type="InterPro" id="IPR016163">
    <property type="entry name" value="Ald_DH_C"/>
</dbReference>
<dbReference type="KEGG" id="pvw:HU752_014445"/>
<dbReference type="InterPro" id="IPR016162">
    <property type="entry name" value="Ald_DH_N"/>
</dbReference>
<dbReference type="AlphaFoldDB" id="A0A9E6TUP1"/>
<evidence type="ECO:0000256" key="2">
    <source>
        <dbReference type="PROSITE-ProRule" id="PRU10007"/>
    </source>
</evidence>
<evidence type="ECO:0000313" key="5">
    <source>
        <dbReference type="EMBL" id="QXI31062.1"/>
    </source>
</evidence>
<dbReference type="SUPFAM" id="SSF53720">
    <property type="entry name" value="ALDH-like"/>
    <property type="match status" value="1"/>
</dbReference>
<dbReference type="PANTHER" id="PTHR11699">
    <property type="entry name" value="ALDEHYDE DEHYDROGENASE-RELATED"/>
    <property type="match status" value="1"/>
</dbReference>
<evidence type="ECO:0000313" key="6">
    <source>
        <dbReference type="Proteomes" id="UP000634530"/>
    </source>
</evidence>
<dbReference type="FunFam" id="3.40.605.10:FF:000001">
    <property type="entry name" value="Aldehyde dehydrogenase 1"/>
    <property type="match status" value="1"/>
</dbReference>
<dbReference type="Pfam" id="PF00171">
    <property type="entry name" value="Aldedh"/>
    <property type="match status" value="1"/>
</dbReference>
<gene>
    <name evidence="5" type="ORF">HU752_014445</name>
</gene>
<evidence type="ECO:0000256" key="1">
    <source>
        <dbReference type="ARBA" id="ARBA00023002"/>
    </source>
</evidence>
<evidence type="ECO:0000256" key="3">
    <source>
        <dbReference type="RuleBase" id="RU003345"/>
    </source>
</evidence>
<dbReference type="InterPro" id="IPR016160">
    <property type="entry name" value="Ald_DH_CS_CYS"/>
</dbReference>
<comment type="similarity">
    <text evidence="3">Belongs to the aldehyde dehydrogenase family.</text>
</comment>
<proteinExistence type="inferred from homology"/>
<reference evidence="5 6" key="1">
    <citation type="journal article" date="2020" name="Microorganisms">
        <title>Reliable Identification of Environmental Pseudomonas Isolates Using the rpoD Gene.</title>
        <authorList>
            <consortium name="The Broad Institute Genome Sequencing Platform"/>
            <person name="Girard L."/>
            <person name="Lood C."/>
            <person name="Rokni-Zadeh H."/>
            <person name="van Noort V."/>
            <person name="Lavigne R."/>
            <person name="De Mot R."/>
        </authorList>
    </citation>
    <scope>NUCLEOTIDE SEQUENCE [LARGE SCALE GENOMIC DNA]</scope>
    <source>
        <strain evidence="5 6">RW8P3</strain>
    </source>
</reference>